<accession>A0A5E7EZ60</accession>
<proteinExistence type="predicted"/>
<dbReference type="RefSeq" id="WP_150644845.1">
    <property type="nucleotide sequence ID" value="NZ_CABVHQ010000074.1"/>
</dbReference>
<dbReference type="EMBL" id="CABVHQ010000074">
    <property type="protein sequence ID" value="VVO32116.1"/>
    <property type="molecule type" value="Genomic_DNA"/>
</dbReference>
<evidence type="ECO:0000313" key="1">
    <source>
        <dbReference type="EMBL" id="VVO32116.1"/>
    </source>
</evidence>
<evidence type="ECO:0000313" key="2">
    <source>
        <dbReference type="Proteomes" id="UP000337909"/>
    </source>
</evidence>
<reference evidence="1 2" key="1">
    <citation type="submission" date="2019-09" db="EMBL/GenBank/DDBJ databases">
        <authorList>
            <person name="Chandra G."/>
            <person name="Truman W A."/>
        </authorList>
    </citation>
    <scope>NUCLEOTIDE SEQUENCE [LARGE SCALE GENOMIC DNA]</scope>
    <source>
        <strain evidence="1">PS691</strain>
    </source>
</reference>
<organism evidence="1 2">
    <name type="scientific">Pseudomonas fluorescens</name>
    <dbReference type="NCBI Taxonomy" id="294"/>
    <lineage>
        <taxon>Bacteria</taxon>
        <taxon>Pseudomonadati</taxon>
        <taxon>Pseudomonadota</taxon>
        <taxon>Gammaproteobacteria</taxon>
        <taxon>Pseudomonadales</taxon>
        <taxon>Pseudomonadaceae</taxon>
        <taxon>Pseudomonas</taxon>
    </lineage>
</organism>
<gene>
    <name evidence="1" type="ORF">PS691_05026</name>
</gene>
<name>A0A5E7EZ60_PSEFL</name>
<sequence>MTSISGTVTAPLPVSFSLDLYGTAARRFDKELATQRKDERAQQIAAKRKAQHEVDLLAIEYAKEMLLGMVHDARYSLDEGTRYKCRKYVIDRVKVQEDEDDDKKKGAGAMDLIEVLAAISTAAAIIERTPPPEARIERDISVVSDNDFEKLMDDINNDEEDSQ</sequence>
<dbReference type="Proteomes" id="UP000337909">
    <property type="component" value="Unassembled WGS sequence"/>
</dbReference>
<protein>
    <submittedName>
        <fullName evidence="1">Uncharacterized protein</fullName>
    </submittedName>
</protein>
<dbReference type="AlphaFoldDB" id="A0A5E7EZ60"/>